<name>A0A2T0VVT8_9RHOB</name>
<reference evidence="2 3" key="1">
    <citation type="submission" date="2018-03" db="EMBL/GenBank/DDBJ databases">
        <title>Genomic Encyclopedia of Archaeal and Bacterial Type Strains, Phase II (KMG-II): from individual species to whole genera.</title>
        <authorList>
            <person name="Goeker M."/>
        </authorList>
    </citation>
    <scope>NUCLEOTIDE SEQUENCE [LARGE SCALE GENOMIC DNA]</scope>
    <source>
        <strain evidence="2 3">DSM 101533</strain>
    </source>
</reference>
<evidence type="ECO:0000313" key="3">
    <source>
        <dbReference type="Proteomes" id="UP000238007"/>
    </source>
</evidence>
<feature type="region of interest" description="Disordered" evidence="1">
    <location>
        <begin position="1"/>
        <end position="22"/>
    </location>
</feature>
<dbReference type="AlphaFoldDB" id="A0A2T0VVT8"/>
<evidence type="ECO:0000313" key="2">
    <source>
        <dbReference type="EMBL" id="PRY75754.1"/>
    </source>
</evidence>
<dbReference type="Gene3D" id="3.40.50.12580">
    <property type="match status" value="1"/>
</dbReference>
<dbReference type="EMBL" id="PVTP01000011">
    <property type="protein sequence ID" value="PRY75754.1"/>
    <property type="molecule type" value="Genomic_DNA"/>
</dbReference>
<proteinExistence type="predicted"/>
<evidence type="ECO:0000256" key="1">
    <source>
        <dbReference type="SAM" id="MobiDB-lite"/>
    </source>
</evidence>
<dbReference type="InterPro" id="IPR007833">
    <property type="entry name" value="Capsule_polysaccharide_synth"/>
</dbReference>
<protein>
    <submittedName>
        <fullName evidence="2">Capsular polysaccharide biosynthesis protein</fullName>
    </submittedName>
</protein>
<dbReference type="Proteomes" id="UP000238007">
    <property type="component" value="Unassembled WGS sequence"/>
</dbReference>
<sequence length="326" mass="37418">MAVRARANNPDGLPPASHRASVRGMSDENTVTFYLNPKLRRQAERGNHNFIRQVCAVLKSAGLKFAYDGNDELGRLNAMARPGRSLFLMDDPVDERGLSFRKTYIYPFWHIEKQSKRWEWPVAQETFDTSAVDHTKAKKFHQRWCEKLFAGETRKEGFVYMPLQGRLTVRRSFQFCSPIEMIETTLQHDPDRKIIATLHPSENYSDDDLTALKSLVDANGRLSIQHRSADIYLHNCDYIVTQNSSLGFHGYFLEKPVILFGKTDFHHIGLNVQTMGVAEAFAARTDHTPDYAAYLFWFLQQQAINAGRPETEETIRKVLQGHGWPV</sequence>
<comment type="caution">
    <text evidence="2">The sequence shown here is derived from an EMBL/GenBank/DDBJ whole genome shotgun (WGS) entry which is preliminary data.</text>
</comment>
<dbReference type="Pfam" id="PF05159">
    <property type="entry name" value="Capsule_synth"/>
    <property type="match status" value="1"/>
</dbReference>
<keyword evidence="3" id="KW-1185">Reference proteome</keyword>
<dbReference type="InterPro" id="IPR043148">
    <property type="entry name" value="TagF_C"/>
</dbReference>
<accession>A0A2T0VVT8</accession>
<organism evidence="2 3">
    <name type="scientific">Yoonia maritima</name>
    <dbReference type="NCBI Taxonomy" id="1435347"/>
    <lineage>
        <taxon>Bacteria</taxon>
        <taxon>Pseudomonadati</taxon>
        <taxon>Pseudomonadota</taxon>
        <taxon>Alphaproteobacteria</taxon>
        <taxon>Rhodobacterales</taxon>
        <taxon>Paracoccaceae</taxon>
        <taxon>Yoonia</taxon>
    </lineage>
</organism>
<gene>
    <name evidence="2" type="ORF">CLV80_111105</name>
</gene>
<dbReference type="GO" id="GO:0000271">
    <property type="term" value="P:polysaccharide biosynthetic process"/>
    <property type="evidence" value="ECO:0007669"/>
    <property type="project" value="InterPro"/>
</dbReference>
<dbReference type="GO" id="GO:0015774">
    <property type="term" value="P:polysaccharide transport"/>
    <property type="evidence" value="ECO:0007669"/>
    <property type="project" value="InterPro"/>
</dbReference>